<reference evidence="1 2" key="1">
    <citation type="submission" date="2022-10" db="EMBL/GenBank/DDBJ databases">
        <title>Aestuariibacter sp. AA17 isolated from Montipora capitata coral fragment.</title>
        <authorList>
            <person name="Emsley S.A."/>
            <person name="Pfannmuller K.M."/>
            <person name="Loughran R.M."/>
            <person name="Shlafstein M."/>
            <person name="Papke E."/>
            <person name="Saw J.H."/>
            <person name="Ushijima B."/>
            <person name="Videau P."/>
        </authorList>
    </citation>
    <scope>NUCLEOTIDE SEQUENCE [LARGE SCALE GENOMIC DNA]</scope>
    <source>
        <strain evidence="1 2">AA17</strain>
    </source>
</reference>
<keyword evidence="2" id="KW-1185">Reference proteome</keyword>
<sequence length="323" mass="36451">MRLDSGARFEYRKSTSGHPDYIVNQDKYARILKLLVKWDDRIFEEIEAGKFAKLEIDYGEWGNLDFLCDPRFKNIQHLGISRSAEITSLDNINCLTNLNKLGVGLWDRKKSIVLSLPELKKLDSLSVCDVNLDFNNIASANSIIDLDLANVGLKDLGVLSQFASLNAFGIGNESKIKDLSGLSVLKKLKYLNVGFLPCESLVCIDELPVLEELWIIEMRKLESVKVESVHSILNNLFINACGRLNDYSFISKFIGIEKLGISCKEVNSLSFIKDLPKLCSFHFGNSKVVDGDLSFLDVHKDTADIGFGNKRHYNRKSNEYRNS</sequence>
<dbReference type="InterPro" id="IPR032675">
    <property type="entry name" value="LRR_dom_sf"/>
</dbReference>
<dbReference type="Proteomes" id="UP001652504">
    <property type="component" value="Unassembled WGS sequence"/>
</dbReference>
<accession>A0ABT3AA28</accession>
<dbReference type="SUPFAM" id="SSF52058">
    <property type="entry name" value="L domain-like"/>
    <property type="match status" value="1"/>
</dbReference>
<dbReference type="Gene3D" id="3.80.10.10">
    <property type="entry name" value="Ribonuclease Inhibitor"/>
    <property type="match status" value="1"/>
</dbReference>
<gene>
    <name evidence="1" type="ORF">OE749_12415</name>
</gene>
<proteinExistence type="predicted"/>
<dbReference type="EMBL" id="JAOWKX010000006">
    <property type="protein sequence ID" value="MCV2885499.1"/>
    <property type="molecule type" value="Genomic_DNA"/>
</dbReference>
<dbReference type="RefSeq" id="WP_263712788.1">
    <property type="nucleotide sequence ID" value="NZ_JAOWKX010000006.1"/>
</dbReference>
<evidence type="ECO:0000313" key="1">
    <source>
        <dbReference type="EMBL" id="MCV2885499.1"/>
    </source>
</evidence>
<evidence type="ECO:0000313" key="2">
    <source>
        <dbReference type="Proteomes" id="UP001652504"/>
    </source>
</evidence>
<name>A0ABT3AA28_9ALTE</name>
<evidence type="ECO:0008006" key="3">
    <source>
        <dbReference type="Google" id="ProtNLM"/>
    </source>
</evidence>
<organism evidence="1 2">
    <name type="scientific">Fluctibacter corallii</name>
    <dbReference type="NCBI Taxonomy" id="2984329"/>
    <lineage>
        <taxon>Bacteria</taxon>
        <taxon>Pseudomonadati</taxon>
        <taxon>Pseudomonadota</taxon>
        <taxon>Gammaproteobacteria</taxon>
        <taxon>Alteromonadales</taxon>
        <taxon>Alteromonadaceae</taxon>
        <taxon>Fluctibacter</taxon>
    </lineage>
</organism>
<protein>
    <recommendedName>
        <fullName evidence="3">Leucine-rich repeat domain-containing protein</fullName>
    </recommendedName>
</protein>
<comment type="caution">
    <text evidence="1">The sequence shown here is derived from an EMBL/GenBank/DDBJ whole genome shotgun (WGS) entry which is preliminary data.</text>
</comment>